<evidence type="ECO:0000313" key="1">
    <source>
        <dbReference type="EMBL" id="GAI62237.1"/>
    </source>
</evidence>
<gene>
    <name evidence="1" type="ORF">S12H4_01461</name>
</gene>
<feature type="non-terminal residue" evidence="1">
    <location>
        <position position="1"/>
    </location>
</feature>
<dbReference type="EMBL" id="BARW01000291">
    <property type="protein sequence ID" value="GAI62237.1"/>
    <property type="molecule type" value="Genomic_DNA"/>
</dbReference>
<dbReference type="AlphaFoldDB" id="X1Q113"/>
<proteinExistence type="predicted"/>
<comment type="caution">
    <text evidence="1">The sequence shown here is derived from an EMBL/GenBank/DDBJ whole genome shotgun (WGS) entry which is preliminary data.</text>
</comment>
<sequence length="54" mass="6236">GFGTLRSVIEAGSDREAIARMKQRYKNITDVSINRVMVWQDITRQTHTQEGKKD</sequence>
<accession>X1Q113</accession>
<reference evidence="1" key="1">
    <citation type="journal article" date="2014" name="Front. Microbiol.">
        <title>High frequency of phylogenetically diverse reductive dehalogenase-homologous genes in deep subseafloor sedimentary metagenomes.</title>
        <authorList>
            <person name="Kawai M."/>
            <person name="Futagami T."/>
            <person name="Toyoda A."/>
            <person name="Takaki Y."/>
            <person name="Nishi S."/>
            <person name="Hori S."/>
            <person name="Arai W."/>
            <person name="Tsubouchi T."/>
            <person name="Morono Y."/>
            <person name="Uchiyama I."/>
            <person name="Ito T."/>
            <person name="Fujiyama A."/>
            <person name="Inagaki F."/>
            <person name="Takami H."/>
        </authorList>
    </citation>
    <scope>NUCLEOTIDE SEQUENCE</scope>
    <source>
        <strain evidence="1">Expedition CK06-06</strain>
    </source>
</reference>
<organism evidence="1">
    <name type="scientific">marine sediment metagenome</name>
    <dbReference type="NCBI Taxonomy" id="412755"/>
    <lineage>
        <taxon>unclassified sequences</taxon>
        <taxon>metagenomes</taxon>
        <taxon>ecological metagenomes</taxon>
    </lineage>
</organism>
<protein>
    <submittedName>
        <fullName evidence="1">Uncharacterized protein</fullName>
    </submittedName>
</protein>
<name>X1Q113_9ZZZZ</name>